<sequence length="189" mass="19145">MSILRVVPPVVSTSRGPRFAGPAIGGLALLVAVLVPAATGARAAIGATECTGSQTVTYTPGLTDQPREVTVSGKDPLIECVSSSDPTIFQATSTFSATGTFSCTSGTRAGSRRITWNNGNTSTLSSTSTVSLNGAESLVLIKGVVVDGEFRGARWTGTFTMFSTKPQACLTAQGLAGVSGPLTLSIGSL</sequence>
<name>A0ABV5IN89_9ACTN</name>
<comment type="caution">
    <text evidence="1">The sequence shown here is derived from an EMBL/GenBank/DDBJ whole genome shotgun (WGS) entry which is preliminary data.</text>
</comment>
<evidence type="ECO:0000313" key="1">
    <source>
        <dbReference type="EMBL" id="MFB9205199.1"/>
    </source>
</evidence>
<evidence type="ECO:0008006" key="3">
    <source>
        <dbReference type="Google" id="ProtNLM"/>
    </source>
</evidence>
<evidence type="ECO:0000313" key="2">
    <source>
        <dbReference type="Proteomes" id="UP001589647"/>
    </source>
</evidence>
<gene>
    <name evidence="1" type="ORF">ACFFV7_28665</name>
</gene>
<dbReference type="Proteomes" id="UP001589647">
    <property type="component" value="Unassembled WGS sequence"/>
</dbReference>
<dbReference type="RefSeq" id="WP_189654238.1">
    <property type="nucleotide sequence ID" value="NZ_BMRC01000065.1"/>
</dbReference>
<keyword evidence="2" id="KW-1185">Reference proteome</keyword>
<protein>
    <recommendedName>
        <fullName evidence="3">Ig-like domain-containing protein</fullName>
    </recommendedName>
</protein>
<dbReference type="EMBL" id="JBHMEI010000026">
    <property type="protein sequence ID" value="MFB9205199.1"/>
    <property type="molecule type" value="Genomic_DNA"/>
</dbReference>
<organism evidence="1 2">
    <name type="scientific">Nonomuraea spiralis</name>
    <dbReference type="NCBI Taxonomy" id="46182"/>
    <lineage>
        <taxon>Bacteria</taxon>
        <taxon>Bacillati</taxon>
        <taxon>Actinomycetota</taxon>
        <taxon>Actinomycetes</taxon>
        <taxon>Streptosporangiales</taxon>
        <taxon>Streptosporangiaceae</taxon>
        <taxon>Nonomuraea</taxon>
    </lineage>
</organism>
<accession>A0ABV5IN89</accession>
<proteinExistence type="predicted"/>
<reference evidence="1 2" key="1">
    <citation type="submission" date="2024-09" db="EMBL/GenBank/DDBJ databases">
        <authorList>
            <person name="Sun Q."/>
            <person name="Mori K."/>
        </authorList>
    </citation>
    <scope>NUCLEOTIDE SEQUENCE [LARGE SCALE GENOMIC DNA]</scope>
    <source>
        <strain evidence="1 2">CCM 3426</strain>
    </source>
</reference>